<evidence type="ECO:0000313" key="1">
    <source>
        <dbReference type="EMBL" id="UOG77305.1"/>
    </source>
</evidence>
<keyword evidence="1" id="KW-0614">Plasmid</keyword>
<gene>
    <name evidence="1" type="ORF">MTX78_23450</name>
</gene>
<sequence>MSTPTLLDVNLQQVPDPYLHGKWRVVNKVLSREDPASALAQATEVHLEQQYLSLDNAGQATSGQWRVERDALLSRPYLLLQLAGHEIKALITRLRFSTDGHFRALTLYFQSGLELFLVQP</sequence>
<accession>A0ABY4D453</accession>
<name>A0ABY4D453_9BACT</name>
<reference evidence="1 2" key="1">
    <citation type="submission" date="2022-03" db="EMBL/GenBank/DDBJ databases">
        <title>Hymenobactersp. isolated from the air.</title>
        <authorList>
            <person name="Won M."/>
            <person name="Kwon S.-W."/>
        </authorList>
    </citation>
    <scope>NUCLEOTIDE SEQUENCE [LARGE SCALE GENOMIC DNA]</scope>
    <source>
        <strain evidence="1 2">KACC 21982</strain>
        <plasmid evidence="1 2">unnamed1</plasmid>
    </source>
</reference>
<dbReference type="EMBL" id="CP094670">
    <property type="protein sequence ID" value="UOG77305.1"/>
    <property type="molecule type" value="Genomic_DNA"/>
</dbReference>
<protein>
    <submittedName>
        <fullName evidence="1">Uncharacterized protein</fullName>
    </submittedName>
</protein>
<proteinExistence type="predicted"/>
<organism evidence="1 2">
    <name type="scientific">Hymenobacter tibetensis</name>
    <dbReference type="NCBI Taxonomy" id="497967"/>
    <lineage>
        <taxon>Bacteria</taxon>
        <taxon>Pseudomonadati</taxon>
        <taxon>Bacteroidota</taxon>
        <taxon>Cytophagia</taxon>
        <taxon>Cytophagales</taxon>
        <taxon>Hymenobacteraceae</taxon>
        <taxon>Hymenobacter</taxon>
    </lineage>
</organism>
<keyword evidence="2" id="KW-1185">Reference proteome</keyword>
<dbReference type="RefSeq" id="WP_243803017.1">
    <property type="nucleotide sequence ID" value="NZ_CP094670.1"/>
</dbReference>
<dbReference type="Proteomes" id="UP000831113">
    <property type="component" value="Plasmid unnamed1"/>
</dbReference>
<evidence type="ECO:0000313" key="2">
    <source>
        <dbReference type="Proteomes" id="UP000831113"/>
    </source>
</evidence>
<geneLocation type="plasmid" evidence="1 2">
    <name>unnamed1</name>
</geneLocation>